<keyword evidence="9" id="KW-1185">Reference proteome</keyword>
<evidence type="ECO:0000259" key="7">
    <source>
        <dbReference type="Pfam" id="PF08281"/>
    </source>
</evidence>
<dbReference type="InterPro" id="IPR014284">
    <property type="entry name" value="RNA_pol_sigma-70_dom"/>
</dbReference>
<keyword evidence="5" id="KW-0804">Transcription</keyword>
<dbReference type="RefSeq" id="WP_182536383.1">
    <property type="nucleotide sequence ID" value="NZ_JACGXA010000001.1"/>
</dbReference>
<name>A0A7W3P886_9ACTN</name>
<dbReference type="Proteomes" id="UP000580910">
    <property type="component" value="Unassembled WGS sequence"/>
</dbReference>
<feature type="domain" description="RNA polymerase sigma-70 region 2" evidence="6">
    <location>
        <begin position="20"/>
        <end position="82"/>
    </location>
</feature>
<dbReference type="InterPro" id="IPR013325">
    <property type="entry name" value="RNA_pol_sigma_r2"/>
</dbReference>
<dbReference type="InterPro" id="IPR007627">
    <property type="entry name" value="RNA_pol_sigma70_r2"/>
</dbReference>
<protein>
    <submittedName>
        <fullName evidence="8">RNA polymerase sigma-70 factor (Sigma-E family)</fullName>
    </submittedName>
</protein>
<dbReference type="Pfam" id="PF04542">
    <property type="entry name" value="Sigma70_r2"/>
    <property type="match status" value="1"/>
</dbReference>
<reference evidence="8 9" key="1">
    <citation type="submission" date="2020-07" db="EMBL/GenBank/DDBJ databases">
        <title>Sequencing the genomes of 1000 actinobacteria strains.</title>
        <authorList>
            <person name="Klenk H.-P."/>
        </authorList>
    </citation>
    <scope>NUCLEOTIDE SEQUENCE [LARGE SCALE GENOMIC DNA]</scope>
    <source>
        <strain evidence="8 9">DSM 21349</strain>
    </source>
</reference>
<evidence type="ECO:0000256" key="5">
    <source>
        <dbReference type="ARBA" id="ARBA00023163"/>
    </source>
</evidence>
<accession>A0A7W3P886</accession>
<dbReference type="GO" id="GO:0016987">
    <property type="term" value="F:sigma factor activity"/>
    <property type="evidence" value="ECO:0007669"/>
    <property type="project" value="UniProtKB-KW"/>
</dbReference>
<dbReference type="GO" id="GO:0003677">
    <property type="term" value="F:DNA binding"/>
    <property type="evidence" value="ECO:0007669"/>
    <property type="project" value="UniProtKB-KW"/>
</dbReference>
<evidence type="ECO:0000256" key="3">
    <source>
        <dbReference type="ARBA" id="ARBA00023082"/>
    </source>
</evidence>
<comment type="caution">
    <text evidence="8">The sequence shown here is derived from an EMBL/GenBank/DDBJ whole genome shotgun (WGS) entry which is preliminary data.</text>
</comment>
<dbReference type="InterPro" id="IPR036388">
    <property type="entry name" value="WH-like_DNA-bd_sf"/>
</dbReference>
<dbReference type="PANTHER" id="PTHR43133:SF50">
    <property type="entry name" value="ECF RNA POLYMERASE SIGMA FACTOR SIGM"/>
    <property type="match status" value="1"/>
</dbReference>
<proteinExistence type="inferred from homology"/>
<dbReference type="InterPro" id="IPR014325">
    <property type="entry name" value="RNA_pol_sigma-E_actinobac"/>
</dbReference>
<evidence type="ECO:0000313" key="8">
    <source>
        <dbReference type="EMBL" id="MBA8802136.1"/>
    </source>
</evidence>
<evidence type="ECO:0000256" key="2">
    <source>
        <dbReference type="ARBA" id="ARBA00023015"/>
    </source>
</evidence>
<dbReference type="InterPro" id="IPR039425">
    <property type="entry name" value="RNA_pol_sigma-70-like"/>
</dbReference>
<gene>
    <name evidence="8" type="ORF">FB382_000427</name>
</gene>
<organism evidence="8 9">
    <name type="scientific">Nocardioides ginsengisegetis</name>
    <dbReference type="NCBI Taxonomy" id="661491"/>
    <lineage>
        <taxon>Bacteria</taxon>
        <taxon>Bacillati</taxon>
        <taxon>Actinomycetota</taxon>
        <taxon>Actinomycetes</taxon>
        <taxon>Propionibacteriales</taxon>
        <taxon>Nocardioidaceae</taxon>
        <taxon>Nocardioides</taxon>
    </lineage>
</organism>
<comment type="similarity">
    <text evidence="1">Belongs to the sigma-70 factor family. ECF subfamily.</text>
</comment>
<evidence type="ECO:0000256" key="4">
    <source>
        <dbReference type="ARBA" id="ARBA00023125"/>
    </source>
</evidence>
<dbReference type="GO" id="GO:0006352">
    <property type="term" value="P:DNA-templated transcription initiation"/>
    <property type="evidence" value="ECO:0007669"/>
    <property type="project" value="InterPro"/>
</dbReference>
<dbReference type="SUPFAM" id="SSF88659">
    <property type="entry name" value="Sigma3 and sigma4 domains of RNA polymerase sigma factors"/>
    <property type="match status" value="1"/>
</dbReference>
<dbReference type="NCBIfam" id="TIGR02937">
    <property type="entry name" value="sigma70-ECF"/>
    <property type="match status" value="1"/>
</dbReference>
<dbReference type="Pfam" id="PF08281">
    <property type="entry name" value="Sigma70_r4_2"/>
    <property type="match status" value="1"/>
</dbReference>
<keyword evidence="4" id="KW-0238">DNA-binding</keyword>
<dbReference type="SUPFAM" id="SSF88946">
    <property type="entry name" value="Sigma2 domain of RNA polymerase sigma factors"/>
    <property type="match status" value="1"/>
</dbReference>
<evidence type="ECO:0000313" key="9">
    <source>
        <dbReference type="Proteomes" id="UP000580910"/>
    </source>
</evidence>
<keyword evidence="3" id="KW-0731">Sigma factor</keyword>
<dbReference type="EMBL" id="JACGXA010000001">
    <property type="protein sequence ID" value="MBA8802136.1"/>
    <property type="molecule type" value="Genomic_DNA"/>
</dbReference>
<feature type="domain" description="RNA polymerase sigma factor 70 region 4 type 2" evidence="7">
    <location>
        <begin position="107"/>
        <end position="159"/>
    </location>
</feature>
<dbReference type="PANTHER" id="PTHR43133">
    <property type="entry name" value="RNA POLYMERASE ECF-TYPE SIGMA FACTO"/>
    <property type="match status" value="1"/>
</dbReference>
<evidence type="ECO:0000259" key="6">
    <source>
        <dbReference type="Pfam" id="PF04542"/>
    </source>
</evidence>
<dbReference type="Gene3D" id="1.10.1740.10">
    <property type="match status" value="1"/>
</dbReference>
<dbReference type="AlphaFoldDB" id="A0A7W3P886"/>
<dbReference type="Gene3D" id="1.10.10.10">
    <property type="entry name" value="Winged helix-like DNA-binding domain superfamily/Winged helix DNA-binding domain"/>
    <property type="match status" value="1"/>
</dbReference>
<dbReference type="InterPro" id="IPR013249">
    <property type="entry name" value="RNA_pol_sigma70_r4_t2"/>
</dbReference>
<dbReference type="InterPro" id="IPR013324">
    <property type="entry name" value="RNA_pol_sigma_r3/r4-like"/>
</dbReference>
<evidence type="ECO:0000256" key="1">
    <source>
        <dbReference type="ARBA" id="ARBA00010641"/>
    </source>
</evidence>
<sequence>MRRRDEAGDEAFTEFAAASRARLRRTAYLLCGDWDRASDHVQEGLVRVYVAWPRLVRNGGELAYARKAVVSAFLDSARRRSSTELPVAEHHEGATPDDVAGAVADRAALMAALARLPERQRACVVLRYFEDLDVHATAIALGCSEGTVKSQTSRALASLRSMFEAAARDELAVAGERSLPW</sequence>
<dbReference type="CDD" id="cd06171">
    <property type="entry name" value="Sigma70_r4"/>
    <property type="match status" value="1"/>
</dbReference>
<keyword evidence="2" id="KW-0805">Transcription regulation</keyword>
<dbReference type="NCBIfam" id="TIGR02983">
    <property type="entry name" value="SigE-fam_strep"/>
    <property type="match status" value="1"/>
</dbReference>